<sequence length="234" mass="25096">MSAGDETGAPGASGDDTMQSAQPATRAQLRALAHPLRLEIIDEVRRRGTARAADVAEGLSLPANSVSYHLRILARGGVLEEAPEAARDRRDRVWRLTQKTFGFGSDTESLDDADGADPEYMDASGATSLAAVDWMRTAWAREVARSTSRPTTPGEGLGSMYAGTLRLSREQATALNRTVQSEITRYSELNRDEQGGDTPGDPDSEGEALTYRVLWAAVGEQHAGPDDAPQGRRG</sequence>
<name>A0ABS4YQ19_9MICO</name>
<dbReference type="EMBL" id="JAGIOC010000001">
    <property type="protein sequence ID" value="MBP2410854.1"/>
    <property type="molecule type" value="Genomic_DNA"/>
</dbReference>
<accession>A0ABS4YQ19</accession>
<evidence type="ECO:0000259" key="2">
    <source>
        <dbReference type="SMART" id="SM00418"/>
    </source>
</evidence>
<evidence type="ECO:0000256" key="1">
    <source>
        <dbReference type="SAM" id="MobiDB-lite"/>
    </source>
</evidence>
<dbReference type="InterPro" id="IPR011991">
    <property type="entry name" value="ArsR-like_HTH"/>
</dbReference>
<dbReference type="SMART" id="SM00418">
    <property type="entry name" value="HTH_ARSR"/>
    <property type="match status" value="1"/>
</dbReference>
<organism evidence="3 4">
    <name type="scientific">Brachybacterium fresconis</name>
    <dbReference type="NCBI Taxonomy" id="173363"/>
    <lineage>
        <taxon>Bacteria</taxon>
        <taxon>Bacillati</taxon>
        <taxon>Actinomycetota</taxon>
        <taxon>Actinomycetes</taxon>
        <taxon>Micrococcales</taxon>
        <taxon>Dermabacteraceae</taxon>
        <taxon>Brachybacterium</taxon>
    </lineage>
</organism>
<dbReference type="InterPro" id="IPR001845">
    <property type="entry name" value="HTH_ArsR_DNA-bd_dom"/>
</dbReference>
<feature type="domain" description="HTH arsR-type" evidence="2">
    <location>
        <begin position="27"/>
        <end position="109"/>
    </location>
</feature>
<keyword evidence="4" id="KW-1185">Reference proteome</keyword>
<dbReference type="CDD" id="cd00090">
    <property type="entry name" value="HTH_ARSR"/>
    <property type="match status" value="1"/>
</dbReference>
<dbReference type="Proteomes" id="UP000698222">
    <property type="component" value="Unassembled WGS sequence"/>
</dbReference>
<evidence type="ECO:0000313" key="4">
    <source>
        <dbReference type="Proteomes" id="UP000698222"/>
    </source>
</evidence>
<dbReference type="RefSeq" id="WP_209895086.1">
    <property type="nucleotide sequence ID" value="NZ_BAAAJV010000008.1"/>
</dbReference>
<protein>
    <submittedName>
        <fullName evidence="3">DNA-binding transcriptional ArsR family regulator</fullName>
    </submittedName>
</protein>
<reference evidence="3 4" key="1">
    <citation type="submission" date="2021-03" db="EMBL/GenBank/DDBJ databases">
        <title>Sequencing the genomes of 1000 actinobacteria strains.</title>
        <authorList>
            <person name="Klenk H.-P."/>
        </authorList>
    </citation>
    <scope>NUCLEOTIDE SEQUENCE [LARGE SCALE GENOMIC DNA]</scope>
    <source>
        <strain evidence="3 4">DSM 14564</strain>
    </source>
</reference>
<gene>
    <name evidence="3" type="ORF">JOF44_003757</name>
</gene>
<keyword evidence="3" id="KW-0238">DNA-binding</keyword>
<comment type="caution">
    <text evidence="3">The sequence shown here is derived from an EMBL/GenBank/DDBJ whole genome shotgun (WGS) entry which is preliminary data.</text>
</comment>
<feature type="region of interest" description="Disordered" evidence="1">
    <location>
        <begin position="183"/>
        <end position="209"/>
    </location>
</feature>
<proteinExistence type="predicted"/>
<evidence type="ECO:0000313" key="3">
    <source>
        <dbReference type="EMBL" id="MBP2410854.1"/>
    </source>
</evidence>
<dbReference type="Pfam" id="PF12840">
    <property type="entry name" value="HTH_20"/>
    <property type="match status" value="1"/>
</dbReference>
<dbReference type="InterPro" id="IPR036390">
    <property type="entry name" value="WH_DNA-bd_sf"/>
</dbReference>
<dbReference type="GO" id="GO:0003677">
    <property type="term" value="F:DNA binding"/>
    <property type="evidence" value="ECO:0007669"/>
    <property type="project" value="UniProtKB-KW"/>
</dbReference>
<feature type="region of interest" description="Disordered" evidence="1">
    <location>
        <begin position="1"/>
        <end position="23"/>
    </location>
</feature>
<dbReference type="SUPFAM" id="SSF46785">
    <property type="entry name" value="Winged helix' DNA-binding domain"/>
    <property type="match status" value="1"/>
</dbReference>
<dbReference type="Gene3D" id="1.10.10.10">
    <property type="entry name" value="Winged helix-like DNA-binding domain superfamily/Winged helix DNA-binding domain"/>
    <property type="match status" value="1"/>
</dbReference>
<dbReference type="InterPro" id="IPR036388">
    <property type="entry name" value="WH-like_DNA-bd_sf"/>
</dbReference>